<sequence length="206" mass="23135">MWLKNLLAFAVFAIASVVASNSTITCNSDGNPGLLIAQKYAVASYPLLLSNETIAEGLRPLVKSDKIATELENNSTAKFQLFECHLKHSSPHLNSTFWQIRHTSSNLCVSMKAPPVAHPKGSIGFQLRTDENRMVAKTCAGIHDNAIYDQVFYEQGDLHLVQFNALKNQTRRSPRFDGHDAYLVQQLNNWETKHDYYLFLSVSHKA</sequence>
<evidence type="ECO:0000256" key="1">
    <source>
        <dbReference type="SAM" id="SignalP"/>
    </source>
</evidence>
<keyword evidence="3" id="KW-1185">Reference proteome</keyword>
<feature type="chain" id="PRO_5042177108" evidence="1">
    <location>
        <begin position="20"/>
        <end position="206"/>
    </location>
</feature>
<dbReference type="Proteomes" id="UP001214415">
    <property type="component" value="Chromosome 4"/>
</dbReference>
<evidence type="ECO:0000313" key="3">
    <source>
        <dbReference type="Proteomes" id="UP001214415"/>
    </source>
</evidence>
<dbReference type="AlphaFoldDB" id="A0AAF0J3W9"/>
<keyword evidence="1" id="KW-0732">Signal</keyword>
<proteinExistence type="predicted"/>
<dbReference type="EMBL" id="CP119903">
    <property type="protein sequence ID" value="WFD23365.1"/>
    <property type="molecule type" value="Genomic_DNA"/>
</dbReference>
<feature type="signal peptide" evidence="1">
    <location>
        <begin position="1"/>
        <end position="19"/>
    </location>
</feature>
<name>A0AAF0J3W9_9BASI</name>
<evidence type="ECO:0000313" key="2">
    <source>
        <dbReference type="EMBL" id="WFD23365.1"/>
    </source>
</evidence>
<reference evidence="2" key="1">
    <citation type="submission" date="2023-03" db="EMBL/GenBank/DDBJ databases">
        <title>Mating type loci evolution in Malassezia.</title>
        <authorList>
            <person name="Coelho M.A."/>
        </authorList>
    </citation>
    <scope>NUCLEOTIDE SEQUENCE</scope>
    <source>
        <strain evidence="2">CBS 12830</strain>
    </source>
</reference>
<accession>A0AAF0J3W9</accession>
<organism evidence="2 3">
    <name type="scientific">Malassezia equina</name>
    <dbReference type="NCBI Taxonomy" id="1381935"/>
    <lineage>
        <taxon>Eukaryota</taxon>
        <taxon>Fungi</taxon>
        <taxon>Dikarya</taxon>
        <taxon>Basidiomycota</taxon>
        <taxon>Ustilaginomycotina</taxon>
        <taxon>Malasseziomycetes</taxon>
        <taxon>Malasseziales</taxon>
        <taxon>Malasseziaceae</taxon>
        <taxon>Malassezia</taxon>
    </lineage>
</organism>
<protein>
    <submittedName>
        <fullName evidence="2">Uncharacterized protein</fullName>
    </submittedName>
</protein>
<gene>
    <name evidence="2" type="ORF">MEQU1_002054</name>
</gene>